<protein>
    <submittedName>
        <fullName evidence="3">(Mediterranean fruit fly) hypothetical protein</fullName>
    </submittedName>
</protein>
<sequence>MQVHLLFTFLCCIFSSAQSQTSCDGSTVDFYCTTDNNVAICPASTSTDNVVITCSLGTICNQQTPSNGCRSLTTTSTTLVGSCTDRKMKRSVSSCASYYRCLNGVMRSYQCPTGTCYNDSISACVIGECVSGVCTRAALLTSVA</sequence>
<evidence type="ECO:0000313" key="3">
    <source>
        <dbReference type="EMBL" id="CAD7003037.1"/>
    </source>
</evidence>
<dbReference type="AlphaFoldDB" id="A0A811UZG8"/>
<evidence type="ECO:0000256" key="1">
    <source>
        <dbReference type="SAM" id="SignalP"/>
    </source>
</evidence>
<keyword evidence="1" id="KW-0732">Signal</keyword>
<dbReference type="GO" id="GO:0005576">
    <property type="term" value="C:extracellular region"/>
    <property type="evidence" value="ECO:0007669"/>
    <property type="project" value="InterPro"/>
</dbReference>
<comment type="caution">
    <text evidence="3">The sequence shown here is derived from an EMBL/GenBank/DDBJ whole genome shotgun (WGS) entry which is preliminary data.</text>
</comment>
<evidence type="ECO:0000259" key="2">
    <source>
        <dbReference type="PROSITE" id="PS50940"/>
    </source>
</evidence>
<dbReference type="Pfam" id="PF01607">
    <property type="entry name" value="CBM_14"/>
    <property type="match status" value="1"/>
</dbReference>
<dbReference type="EMBL" id="CAJHJT010000034">
    <property type="protein sequence ID" value="CAD7003037.1"/>
    <property type="molecule type" value="Genomic_DNA"/>
</dbReference>
<dbReference type="GO" id="GO:0008061">
    <property type="term" value="F:chitin binding"/>
    <property type="evidence" value="ECO:0007669"/>
    <property type="project" value="InterPro"/>
</dbReference>
<dbReference type="InterPro" id="IPR036508">
    <property type="entry name" value="Chitin-bd_dom_sf"/>
</dbReference>
<dbReference type="InterPro" id="IPR002557">
    <property type="entry name" value="Chitin-bd_dom"/>
</dbReference>
<proteinExistence type="predicted"/>
<dbReference type="Proteomes" id="UP000606786">
    <property type="component" value="Unassembled WGS sequence"/>
</dbReference>
<organism evidence="3 4">
    <name type="scientific">Ceratitis capitata</name>
    <name type="common">Mediterranean fruit fly</name>
    <name type="synonym">Tephritis capitata</name>
    <dbReference type="NCBI Taxonomy" id="7213"/>
    <lineage>
        <taxon>Eukaryota</taxon>
        <taxon>Metazoa</taxon>
        <taxon>Ecdysozoa</taxon>
        <taxon>Arthropoda</taxon>
        <taxon>Hexapoda</taxon>
        <taxon>Insecta</taxon>
        <taxon>Pterygota</taxon>
        <taxon>Neoptera</taxon>
        <taxon>Endopterygota</taxon>
        <taxon>Diptera</taxon>
        <taxon>Brachycera</taxon>
        <taxon>Muscomorpha</taxon>
        <taxon>Tephritoidea</taxon>
        <taxon>Tephritidae</taxon>
        <taxon>Ceratitis</taxon>
        <taxon>Ceratitis</taxon>
    </lineage>
</organism>
<dbReference type="Gene3D" id="2.170.140.10">
    <property type="entry name" value="Chitin binding domain"/>
    <property type="match status" value="1"/>
</dbReference>
<accession>A0A811UZG8</accession>
<feature type="chain" id="PRO_5032593934" evidence="1">
    <location>
        <begin position="20"/>
        <end position="144"/>
    </location>
</feature>
<dbReference type="SUPFAM" id="SSF57625">
    <property type="entry name" value="Invertebrate chitin-binding proteins"/>
    <property type="match status" value="1"/>
</dbReference>
<dbReference type="PROSITE" id="PS50940">
    <property type="entry name" value="CHIT_BIND_II"/>
    <property type="match status" value="1"/>
</dbReference>
<name>A0A811UZG8_CERCA</name>
<evidence type="ECO:0000313" key="4">
    <source>
        <dbReference type="Proteomes" id="UP000606786"/>
    </source>
</evidence>
<reference evidence="3" key="1">
    <citation type="submission" date="2020-11" db="EMBL/GenBank/DDBJ databases">
        <authorList>
            <person name="Whitehead M."/>
        </authorList>
    </citation>
    <scope>NUCLEOTIDE SEQUENCE</scope>
    <source>
        <strain evidence="3">EGII</strain>
    </source>
</reference>
<gene>
    <name evidence="3" type="ORF">CCAP1982_LOCUS11500</name>
</gene>
<feature type="signal peptide" evidence="1">
    <location>
        <begin position="1"/>
        <end position="19"/>
    </location>
</feature>
<keyword evidence="4" id="KW-1185">Reference proteome</keyword>
<feature type="domain" description="Chitin-binding type-2" evidence="2">
    <location>
        <begin position="80"/>
        <end position="136"/>
    </location>
</feature>